<dbReference type="InParanoid" id="G0N7F1"/>
<organism evidence="5">
    <name type="scientific">Caenorhabditis brenneri</name>
    <name type="common">Nematode worm</name>
    <dbReference type="NCBI Taxonomy" id="135651"/>
    <lineage>
        <taxon>Eukaryota</taxon>
        <taxon>Metazoa</taxon>
        <taxon>Ecdysozoa</taxon>
        <taxon>Nematoda</taxon>
        <taxon>Chromadorea</taxon>
        <taxon>Rhabditida</taxon>
        <taxon>Rhabditina</taxon>
        <taxon>Rhabditomorpha</taxon>
        <taxon>Rhabditoidea</taxon>
        <taxon>Rhabditidae</taxon>
        <taxon>Peloderinae</taxon>
        <taxon>Caenorhabditis</taxon>
    </lineage>
</organism>
<feature type="chain" id="PRO_5003405298" evidence="3">
    <location>
        <begin position="21"/>
        <end position="265"/>
    </location>
</feature>
<reference evidence="5" key="1">
    <citation type="submission" date="2011-07" db="EMBL/GenBank/DDBJ databases">
        <authorList>
            <consortium name="Caenorhabditis brenneri Sequencing and Analysis Consortium"/>
            <person name="Wilson R.K."/>
        </authorList>
    </citation>
    <scope>NUCLEOTIDE SEQUENCE [LARGE SCALE GENOMIC DNA]</scope>
    <source>
        <strain evidence="5">PB2801</strain>
    </source>
</reference>
<evidence type="ECO:0000313" key="4">
    <source>
        <dbReference type="EMBL" id="EGT54719.1"/>
    </source>
</evidence>
<feature type="region of interest" description="Disordered" evidence="1">
    <location>
        <begin position="221"/>
        <end position="265"/>
    </location>
</feature>
<feature type="compositionally biased region" description="Low complexity" evidence="1">
    <location>
        <begin position="232"/>
        <end position="247"/>
    </location>
</feature>
<proteinExistence type="predicted"/>
<evidence type="ECO:0000256" key="2">
    <source>
        <dbReference type="SAM" id="Phobius"/>
    </source>
</evidence>
<evidence type="ECO:0000256" key="1">
    <source>
        <dbReference type="SAM" id="MobiDB-lite"/>
    </source>
</evidence>
<feature type="transmembrane region" description="Helical" evidence="2">
    <location>
        <begin position="194"/>
        <end position="216"/>
    </location>
</feature>
<keyword evidence="2" id="KW-0472">Membrane</keyword>
<dbReference type="Proteomes" id="UP000008068">
    <property type="component" value="Unassembled WGS sequence"/>
</dbReference>
<accession>G0N7F1</accession>
<feature type="compositionally biased region" description="Polar residues" evidence="1">
    <location>
        <begin position="255"/>
        <end position="265"/>
    </location>
</feature>
<keyword evidence="2" id="KW-1133">Transmembrane helix</keyword>
<keyword evidence="5" id="KW-1185">Reference proteome</keyword>
<dbReference type="EMBL" id="GL379847">
    <property type="protein sequence ID" value="EGT54719.1"/>
    <property type="molecule type" value="Genomic_DNA"/>
</dbReference>
<keyword evidence="2" id="KW-0812">Transmembrane</keyword>
<sequence>MRLFSLHVLVFLVLHCNANGSENSFKATIGLYCPDKMNWEWKVSLVKSSTTDFVAYDTRQGRATEHFQFIQMDSTFVLDPNEIYHPIYVIGHKCKSDGDDKWDELINFSIYADKNSPHIFVAYNLPEFTTNTDAYEKLFVEYLKNECPTGGCSSVREKVDCSRLTAAGAHCKEGLENAMNLITTTTVSSNTTTFIIIGAAVGVVLIIAAFVACFFCKKRSKSGPDPSGMANGAKTESGTTAKTTKTVESQKIEETGSNVTGAKSY</sequence>
<evidence type="ECO:0000256" key="3">
    <source>
        <dbReference type="SAM" id="SignalP"/>
    </source>
</evidence>
<protein>
    <submittedName>
        <fullName evidence="4">Uncharacterized protein</fullName>
    </submittedName>
</protein>
<dbReference type="OMA" id="CSEYIST"/>
<gene>
    <name evidence="4" type="ORF">CAEBREN_03294</name>
</gene>
<name>G0N7F1_CAEBE</name>
<dbReference type="HOGENOM" id="CLU_091811_0_0_1"/>
<feature type="signal peptide" evidence="3">
    <location>
        <begin position="1"/>
        <end position="20"/>
    </location>
</feature>
<dbReference type="AlphaFoldDB" id="G0N7F1"/>
<keyword evidence="3" id="KW-0732">Signal</keyword>
<evidence type="ECO:0000313" key="5">
    <source>
        <dbReference type="Proteomes" id="UP000008068"/>
    </source>
</evidence>